<feature type="domain" description="Gram-positive cocci surface proteins LPxTG" evidence="9">
    <location>
        <begin position="3141"/>
        <end position="3174"/>
    </location>
</feature>
<evidence type="ECO:0000256" key="1">
    <source>
        <dbReference type="ARBA" id="ARBA00004168"/>
    </source>
</evidence>
<dbReference type="InterPro" id="IPR022464">
    <property type="entry name" value="Strep_pil_isopept_link"/>
</dbReference>
<dbReference type="Pfam" id="PF17802">
    <property type="entry name" value="SpaA"/>
    <property type="match status" value="1"/>
</dbReference>
<dbReference type="SUPFAM" id="SSF49478">
    <property type="entry name" value="Cna protein B-type domain"/>
    <property type="match status" value="4"/>
</dbReference>
<dbReference type="PANTHER" id="PTHR36108">
    <property type="entry name" value="COLOSSIN-B-RELATED"/>
    <property type="match status" value="1"/>
</dbReference>
<dbReference type="InterPro" id="IPR038174">
    <property type="entry name" value="Strep_pil_link_sf"/>
</dbReference>
<proteinExistence type="inferred from homology"/>
<evidence type="ECO:0000256" key="3">
    <source>
        <dbReference type="ARBA" id="ARBA00022512"/>
    </source>
</evidence>
<evidence type="ECO:0000256" key="4">
    <source>
        <dbReference type="ARBA" id="ARBA00022525"/>
    </source>
</evidence>
<keyword evidence="5" id="KW-0732">Signal</keyword>
<comment type="similarity">
    <text evidence="2">Belongs to the serine-aspartate repeat-containing protein (SDr) family.</text>
</comment>
<comment type="caution">
    <text evidence="10">The sequence shown here is derived from an EMBL/GenBank/DDBJ whole genome shotgun (WGS) entry which is preliminary data.</text>
</comment>
<keyword evidence="8" id="KW-0472">Membrane</keyword>
<dbReference type="InterPro" id="IPR011252">
    <property type="entry name" value="Fibrogen-bd_dom1"/>
</dbReference>
<evidence type="ECO:0000313" key="11">
    <source>
        <dbReference type="Proteomes" id="UP000624041"/>
    </source>
</evidence>
<evidence type="ECO:0000256" key="8">
    <source>
        <dbReference type="SAM" id="Phobius"/>
    </source>
</evidence>
<dbReference type="SUPFAM" id="SSF117074">
    <property type="entry name" value="Hypothetical protein PA1324"/>
    <property type="match status" value="2"/>
</dbReference>
<dbReference type="Gene3D" id="2.60.40.10">
    <property type="entry name" value="Immunoglobulins"/>
    <property type="match status" value="3"/>
</dbReference>
<keyword evidence="8" id="KW-1133">Transmembrane helix</keyword>
<dbReference type="RefSeq" id="WP_188855827.1">
    <property type="nucleotide sequence ID" value="NZ_BMOS01000002.1"/>
</dbReference>
<protein>
    <recommendedName>
        <fullName evidence="9">Gram-positive cocci surface proteins LPxTG domain-containing protein</fullName>
    </recommendedName>
</protein>
<dbReference type="PANTHER" id="PTHR36108:SF13">
    <property type="entry name" value="COLOSSIN-B-RELATED"/>
    <property type="match status" value="1"/>
</dbReference>
<accession>A0A917XSP3</accession>
<feature type="region of interest" description="Disordered" evidence="7">
    <location>
        <begin position="146"/>
        <end position="222"/>
    </location>
</feature>
<dbReference type="Gene3D" id="2.60.40.1140">
    <property type="entry name" value="Collagen-binding surface protein Cna, B-type domain"/>
    <property type="match status" value="4"/>
</dbReference>
<dbReference type="Gene3D" id="2.60.40.740">
    <property type="match status" value="7"/>
</dbReference>
<organism evidence="10 11">
    <name type="scientific">Oceanobacillus indicireducens</name>
    <dbReference type="NCBI Taxonomy" id="1004261"/>
    <lineage>
        <taxon>Bacteria</taxon>
        <taxon>Bacillati</taxon>
        <taxon>Bacillota</taxon>
        <taxon>Bacilli</taxon>
        <taxon>Bacillales</taxon>
        <taxon>Bacillaceae</taxon>
        <taxon>Oceanobacillus</taxon>
    </lineage>
</organism>
<evidence type="ECO:0000256" key="2">
    <source>
        <dbReference type="ARBA" id="ARBA00007257"/>
    </source>
</evidence>
<reference evidence="10" key="2">
    <citation type="submission" date="2020-09" db="EMBL/GenBank/DDBJ databases">
        <authorList>
            <person name="Sun Q."/>
            <person name="Ohkuma M."/>
        </authorList>
    </citation>
    <scope>NUCLEOTIDE SEQUENCE</scope>
    <source>
        <strain evidence="10">JCM 17251</strain>
    </source>
</reference>
<dbReference type="InterPro" id="IPR033764">
    <property type="entry name" value="Sdr_B"/>
</dbReference>
<evidence type="ECO:0000256" key="6">
    <source>
        <dbReference type="ARBA" id="ARBA00023088"/>
    </source>
</evidence>
<dbReference type="CDD" id="cd00222">
    <property type="entry name" value="CollagenBindB"/>
    <property type="match status" value="4"/>
</dbReference>
<dbReference type="Gene3D" id="2.60.40.1280">
    <property type="match status" value="2"/>
</dbReference>
<evidence type="ECO:0000259" key="9">
    <source>
        <dbReference type="PROSITE" id="PS50847"/>
    </source>
</evidence>
<dbReference type="InterPro" id="IPR008456">
    <property type="entry name" value="Collagen-bd_dom"/>
</dbReference>
<feature type="compositionally biased region" description="Basic and acidic residues" evidence="7">
    <location>
        <begin position="3101"/>
        <end position="3137"/>
    </location>
</feature>
<dbReference type="SUPFAM" id="SSF49401">
    <property type="entry name" value="Bacterial adhesins"/>
    <property type="match status" value="9"/>
</dbReference>
<comment type="subcellular location">
    <subcellularLocation>
        <location evidence="1">Secreted</location>
        <location evidence="1">Cell wall</location>
        <topology evidence="1">Peptidoglycan-anchor</topology>
    </subcellularLocation>
</comment>
<dbReference type="Pfam" id="PF12892">
    <property type="entry name" value="FctA"/>
    <property type="match status" value="9"/>
</dbReference>
<sequence>MSRKTGSRISVLFAVMLLFQTLLSSFAYPVQVFATGYDDSVFTGISAEETGEQQDSEHGTVELVDVQINWSIEHLEIESGDTDSIKLSDDLSIDADQTGRLLTEDGVDIGEYTATTNNTVAVTFEETAEEYPDSKGVFVVGAMKPHVESEEPEDESDKAAETEGDEESTGENDEDAVSDEGVSDEAESVTEEEAAEESVDEEEAVEGEETEESEQSVKSSKASLEENLITDFVLFYTTKDGSKVPIENGAEIEVDLSDLNAVSLDYSLIKPDEVDISAGDTYTIPLPAIAYGIAADNQPITINGDTVATYSIIDNQIVITFNESVNNYDNVEMHVNLSGSFNTEVFETEEEVVIEVPYREGNSFTATIRAERQEYDGEDKKEAGSPYILDENGEKVPVDRNPEFIDWTVRANDSMGSYENATIIDDLGANLEIVKDSFVVYQIIRNYKNEEIDRVKLDDVAPRITDSGFELNLGAIEDAYEITYTTRVTRPGGGGTHTINNDARIVLDGDENEVKDSFTGTWSGDIPTLEKSGNISNANADMIEWQVKYNYGQEELGSDVILTDTLTHGEVILDSVRVVEVKTDIDGNVIEEIRSIEVEAVLDDNGNLMIPGLDANGRAYNITFQSTLPLGLNDETVTNTIEDNYNNKDDASVTVNTIPTGGKFGEQLVDDEGNPYIQWTITMNSRKVDISNINVKDVFSKEHLKFDAADTSLYELYKDGVEVENYSVTDYTHDDGRIGFHLQVTDAGPHEYKFVYRTYYTEDGMKEPHLANDAELIFDDGTGEGIGVDVDYEQDGPKAGISKSGKYVLNEEGLQEIEWTITFNNSRILLDNPVIEDIFTSKNYTYVNDSLSMTENGEPFTDYEIEGPTSAGFTLKIKKNTNAVYAITYRTTADDAKNEDQRNDVELTWQGGTEKANATVGKRHPGMNKSGKVVINDDGTKSVNWTVNFNTNRHVIHNFELTDTNLPNTVEVSNIKVTTNGEDVTDQFAISEPKDGQFTVSIAKLDAVPYQLTYSTALSATEEAQEVKNTAAITYTGGSDSKTATIPNPELGVQKEAVGQVEKSETGDLINWKITANTDTAKHLVNLVNPVLTDEIPSDQKLVASSIKVMRTGTEEDIAGTLKIDEKDNEFTINLPDGPYQYIVTFQTEILEYPSVNDKIDRYTNTTTLSNDGYKDVSANAYIDYFADGTNNNNAKTGAVNEDTENIDWEATVNPLGLTINNAVITDELSKNQTYVIDDNHEISVMNNAGEPLDGNKYKLTIGEGNRSFIITFTDPLTESVKVTYSTRLNPELIGSYDVTNDITLTGGQSVKELSKKTESITTSQWFYGGGGSGRTVNFELNKENTDGNPLENVEFKLERVDINNNVIPVNAEIVTDENGGYESGKIRAGRYILTEKEAPEGFKLLDPIYFAIGYSKSGVEGEYTVTFMNSDWKEAENKNATAEGNKITVINDYEPVPVTLAASKKLEGIKELEDGLFTFKLKDSDDKVIDTKTNDASGNVIFDELTFDKVGEYTYSIQEEKGNLAGVTYDKTVYEVTVKVDTDSDGKLAADISYEEDIRFPEFTNTYKADPVNVELEANKSLHGLTLSEDQFEFELVDESNDVIQTVKNDAEGNVTFEPIKYDTEGKHVYIIREVESKLKGIISDDKEYLVTVTVTDNLEGKLEANVNYMNGPAGFTNTYTPEPDSVVFEASKILKGKTLENNQFDFELVDETGNVLQTTSNNAEGQVIFDEITFDETGEHTYTIREAQGDLGGVTYDSSKFTFKVTVEDNEKGNLVATVEEIDGPAVFTNSYETAPGSIVLEANKILEGQNLRNDQFEFELVDESGEVLQTVKNNAAGQVIFDEITYEEVGDYEYTIREVEGTQLGVTYDQSEINVTVNVSDDGEGKLVAVASYDKPAAFSNSYTPEPGSVVLEANKELNGQKLVNGQFSFELVDESGEVVQTVTSNADGQVIFDEIDYEATGTHTYIIREAEGTQGGMTYDQKTYTVVVNVTDDEGQLVATPNYIGGPAVFTNNYEADPDRVVVEAKKILEGQNLVKDQFTFQLLNESEEVIQTTTNNADGQVIFDEMVFDEVGVYHFSIREVEGTQGGITYDSTVYNISVDVVDGREGQLIATVNYIDGPAEFKNVYTPNPDSIVIEAEKILEGQNLRKGQFEFELVDESGKVLQTVKNNADGQVTFDEITYEEVGEHKYTIREVKGVQGGVTYDSTKFEVTVTVTDDGIGQLTATLDAGDESLLFTNTYVPAPDSVVFEAEKILEGQDLVTEQFEFELVDESGKVVQTTTNNAEGQVIFDEITYDAVGEHRYTIREIKGVQGGVEYDTSEFEVTVTVTDDGAGQLTATEDYTNGPAVFTNKYSTASVSVKFEAEKVLGGRYTALEANEFTFEVLDVEGTVVSKGTNNADGVIEFETIEFDNVGSYEFTIREVAGDDKDINYDETVYNVVVEVADNGEGQLVAELTYTEKPIFTNEYDPRKVSVGDYVWIDENKDGLQDETDTPLEGVVLTIEDEDGSPVTDVYGEPVGPQTTDENGYYSFDNLPVDKTYKVRIDREASAEALKGLEPTLEEVGDDNSVDSSTWEATSRHLTEEGYRDPTLDFGFIRPSVSVGDYVWFDQNKDGLQDKTDIPIKGVVLTIEDEEGNPVTDVYGNTVEPTVTDENGYYIFENLPIDHTYTVRIDQEASREVLKEYVPTLHEVGDDRAIDSSTWEATSRHLTKDGEHDPTLDFGFVKKVIEVSGTKTWEDASNQDGIRPDSITVNLLANGKQVDSVEVTAGNDWSYEFSDLPKYENGVEIVYTITENTVTDYTQEIDDFDITNHYTPGETAVTVTKHWDDADNQDGKRLDAIKVQLTANSDPVGDPVELLEENNWTHTWTELDEKAAGETIVYSVIELTDAEDYVTEVNDENHGNIIITNSYTPETIDISGEKTWLDGDNQAKDRPEEITVNLLANGEVVASMNATEAEDWSYQFTDLPKYSAGKEIIYTIEEVPVEGYETIIDGYNITNLRVGTIDVEGVKTWVGDSEEVRPESITVHLLQNNVVIDTKEVTVTDDWKYSFTDLPAFDEEGATYVYTIEEEAVKDYETTVNGYDITNTYTVEVEEGAEDPKDGEDKDKTPGTPVGKEDKETSAGVERTDSDSGKGSKLPRTATNIFNLLAIGIALIVLAAAITIYRRRKSA</sequence>
<keyword evidence="6" id="KW-0572">Peptidoglycan-anchor</keyword>
<dbReference type="GO" id="GO:0007155">
    <property type="term" value="P:cell adhesion"/>
    <property type="evidence" value="ECO:0007669"/>
    <property type="project" value="InterPro"/>
</dbReference>
<dbReference type="Pfam" id="PF17210">
    <property type="entry name" value="SdrD_B"/>
    <property type="match status" value="2"/>
</dbReference>
<keyword evidence="11" id="KW-1185">Reference proteome</keyword>
<dbReference type="Gene3D" id="2.60.40.3050">
    <property type="match status" value="9"/>
</dbReference>
<dbReference type="Pfam" id="PF17961">
    <property type="entry name" value="Big_8"/>
    <property type="match status" value="2"/>
</dbReference>
<keyword evidence="4" id="KW-0964">Secreted</keyword>
<name>A0A917XSP3_9BACI</name>
<keyword evidence="8" id="KW-0812">Transmembrane</keyword>
<dbReference type="InterPro" id="IPR041033">
    <property type="entry name" value="SpaA_PFL_dom_1"/>
</dbReference>
<feature type="transmembrane region" description="Helical" evidence="8">
    <location>
        <begin position="3148"/>
        <end position="3168"/>
    </location>
</feature>
<dbReference type="Proteomes" id="UP000624041">
    <property type="component" value="Unassembled WGS sequence"/>
</dbReference>
<keyword evidence="3" id="KW-0134">Cell wall</keyword>
<feature type="compositionally biased region" description="Acidic residues" evidence="7">
    <location>
        <begin position="150"/>
        <end position="214"/>
    </location>
</feature>
<dbReference type="InterPro" id="IPR041171">
    <property type="entry name" value="SDR_Ig"/>
</dbReference>
<dbReference type="InterPro" id="IPR008966">
    <property type="entry name" value="Adhesion_dom_sf"/>
</dbReference>
<dbReference type="PROSITE" id="PS50847">
    <property type="entry name" value="GRAM_POS_ANCHORING"/>
    <property type="match status" value="1"/>
</dbReference>
<evidence type="ECO:0000256" key="7">
    <source>
        <dbReference type="SAM" id="MobiDB-lite"/>
    </source>
</evidence>
<dbReference type="GO" id="GO:0005518">
    <property type="term" value="F:collagen binding"/>
    <property type="evidence" value="ECO:0007669"/>
    <property type="project" value="InterPro"/>
</dbReference>
<dbReference type="InterPro" id="IPR008454">
    <property type="entry name" value="Collagen-bd_Cna-like_B-typ_dom"/>
</dbReference>
<dbReference type="InterPro" id="IPR019931">
    <property type="entry name" value="LPXTG_anchor"/>
</dbReference>
<dbReference type="Pfam" id="PF05738">
    <property type="entry name" value="Cna_B"/>
    <property type="match status" value="4"/>
</dbReference>
<gene>
    <name evidence="10" type="ORF">GCM10007971_04150</name>
</gene>
<reference evidence="10" key="1">
    <citation type="journal article" date="2014" name="Int. J. Syst. Evol. Microbiol.">
        <title>Complete genome sequence of Corynebacterium casei LMG S-19264T (=DSM 44701T), isolated from a smear-ripened cheese.</title>
        <authorList>
            <consortium name="US DOE Joint Genome Institute (JGI-PGF)"/>
            <person name="Walter F."/>
            <person name="Albersmeier A."/>
            <person name="Kalinowski J."/>
            <person name="Ruckert C."/>
        </authorList>
    </citation>
    <scope>NUCLEOTIDE SEQUENCE</scope>
    <source>
        <strain evidence="10">JCM 17251</strain>
    </source>
</reference>
<dbReference type="InterPro" id="IPR013783">
    <property type="entry name" value="Ig-like_fold"/>
</dbReference>
<dbReference type="EMBL" id="BMOS01000002">
    <property type="protein sequence ID" value="GGN50502.1"/>
    <property type="molecule type" value="Genomic_DNA"/>
</dbReference>
<evidence type="ECO:0000256" key="5">
    <source>
        <dbReference type="ARBA" id="ARBA00022729"/>
    </source>
</evidence>
<evidence type="ECO:0000313" key="10">
    <source>
        <dbReference type="EMBL" id="GGN50502.1"/>
    </source>
</evidence>
<dbReference type="NCBIfam" id="TIGR03786">
    <property type="entry name" value="strep_pil_rpt"/>
    <property type="match status" value="9"/>
</dbReference>
<dbReference type="Pfam" id="PF05737">
    <property type="entry name" value="Collagen_bind"/>
    <property type="match status" value="5"/>
</dbReference>
<feature type="region of interest" description="Disordered" evidence="7">
    <location>
        <begin position="3098"/>
        <end position="3140"/>
    </location>
</feature>